<organism evidence="3 4">
    <name type="scientific">Prorocentrum cordatum</name>
    <dbReference type="NCBI Taxonomy" id="2364126"/>
    <lineage>
        <taxon>Eukaryota</taxon>
        <taxon>Sar</taxon>
        <taxon>Alveolata</taxon>
        <taxon>Dinophyceae</taxon>
        <taxon>Prorocentrales</taxon>
        <taxon>Prorocentraceae</taxon>
        <taxon>Prorocentrum</taxon>
    </lineage>
</organism>
<keyword evidence="1" id="KW-0175">Coiled coil</keyword>
<dbReference type="EMBL" id="CAUYUJ010018693">
    <property type="protein sequence ID" value="CAK0885615.1"/>
    <property type="molecule type" value="Genomic_DNA"/>
</dbReference>
<gene>
    <name evidence="3" type="ORF">PCOR1329_LOCUS67177</name>
</gene>
<feature type="region of interest" description="Disordered" evidence="2">
    <location>
        <begin position="190"/>
        <end position="217"/>
    </location>
</feature>
<name>A0ABN9WGQ0_9DINO</name>
<protein>
    <submittedName>
        <fullName evidence="3">Uncharacterized protein</fullName>
    </submittedName>
</protein>
<accession>A0ABN9WGQ0</accession>
<dbReference type="InterPro" id="IPR036691">
    <property type="entry name" value="Endo/exonu/phosph_ase_sf"/>
</dbReference>
<evidence type="ECO:0000256" key="1">
    <source>
        <dbReference type="SAM" id="Coils"/>
    </source>
</evidence>
<proteinExistence type="predicted"/>
<evidence type="ECO:0000313" key="3">
    <source>
        <dbReference type="EMBL" id="CAK0885615.1"/>
    </source>
</evidence>
<dbReference type="SUPFAM" id="SSF56219">
    <property type="entry name" value="DNase I-like"/>
    <property type="match status" value="1"/>
</dbReference>
<dbReference type="Proteomes" id="UP001189429">
    <property type="component" value="Unassembled WGS sequence"/>
</dbReference>
<evidence type="ECO:0000256" key="2">
    <source>
        <dbReference type="SAM" id="MobiDB-lite"/>
    </source>
</evidence>
<sequence length="868" mass="96287">MAPTRKENASPWYCKWCRHDVTNQPWFNASTLVYCKKCGLHKSNCFKENKAASQPSVSAKQQSLAAKVKELEAQLAKLREHPPGQGPAATIQATRDEQQRKIDELTRGLADTDSKLQEAAAEVLRLEQQTRAAMSRVQPPEGTQPPTLADLLPTFAVSVEQLGKVASGLGLGADMVKELQAMANTVSKLQNMPQAKPPEPTPAHDDEDGDESCAEPPDIEMSEQEYRETLGAAGVQVEESDTPDIVREKFKRLQQSYLDTVAKKGYSVYAYAVGPWQHALLTDLTFGDCTEAKVQPMHAVSQPQLKGLITTVNATSYGGIIVASVYLVTSIGISGENIEVLWALAQRVAAWNSRGLDWILGGDWNSDIDALNVRNWVETMAAAHYVPDQHTCITDEGKSTIDYFVVCANLASRIKGKPEVQYDSTVVPPPHFPVELQLMGEDRPTWCRVPAEPRPFAVVPPVGCARYPYPWHRLQTEFQRVSCADDLSLLWDSVLRGVDYELAGRYDCVGAKAMQYIGREGPPQFKWQHLSWQPPRRRTYKEPTVLAWATAKRWAQHLVAEKKRLARYIERLKLCAAVCDITPLQYTKVAVAFNERTASIAPSITPRTLMDDVGLQYVSPVLREVSNLARAAKAFTSDAGDLGMVLKPPKSGCIPGNQKVWGQLKRHLGTLKIPYRAHMSLAAGLKQHKQVLHYVSWAALQVVQFRKWGADPVVVHDPELAQEISGLSSDIETATAQRDKERTDFENAEAEMTQAIEALSKALQVLRAATADHTTGVLAEVRVQAGQRANHEAKELSIRQRAVELGDRFLGKDALRPSSRFEPGPGLHVARLRAFHHRDESRVTRGSLQLVPEPSSIECYTTRLPITH</sequence>
<evidence type="ECO:0000313" key="4">
    <source>
        <dbReference type="Proteomes" id="UP001189429"/>
    </source>
</evidence>
<comment type="caution">
    <text evidence="3">The sequence shown here is derived from an EMBL/GenBank/DDBJ whole genome shotgun (WGS) entry which is preliminary data.</text>
</comment>
<reference evidence="3" key="1">
    <citation type="submission" date="2023-10" db="EMBL/GenBank/DDBJ databases">
        <authorList>
            <person name="Chen Y."/>
            <person name="Shah S."/>
            <person name="Dougan E. K."/>
            <person name="Thang M."/>
            <person name="Chan C."/>
        </authorList>
    </citation>
    <scope>NUCLEOTIDE SEQUENCE [LARGE SCALE GENOMIC DNA]</scope>
</reference>
<keyword evidence="4" id="KW-1185">Reference proteome</keyword>
<feature type="compositionally biased region" description="Acidic residues" evidence="2">
    <location>
        <begin position="205"/>
        <end position="217"/>
    </location>
</feature>
<dbReference type="Gene3D" id="3.60.10.10">
    <property type="entry name" value="Endonuclease/exonuclease/phosphatase"/>
    <property type="match status" value="1"/>
</dbReference>
<feature type="coiled-coil region" evidence="1">
    <location>
        <begin position="61"/>
        <end position="136"/>
    </location>
</feature>
<feature type="coiled-coil region" evidence="1">
    <location>
        <begin position="731"/>
        <end position="765"/>
    </location>
</feature>